<dbReference type="RefSeq" id="WP_202989174.1">
    <property type="nucleotide sequence ID" value="NZ_JAENHO010000001.1"/>
</dbReference>
<reference evidence="1 2" key="1">
    <citation type="submission" date="2021-01" db="EMBL/GenBank/DDBJ databases">
        <title>Actinoplanes sp. nov. LDG1-01 isolated from lichen.</title>
        <authorList>
            <person name="Saeng-In P."/>
            <person name="Phongsopitanun W."/>
            <person name="Kanchanasin P."/>
            <person name="Yuki M."/>
            <person name="Kudo T."/>
            <person name="Ohkuma M."/>
            <person name="Tanasupawat S."/>
        </authorList>
    </citation>
    <scope>NUCLEOTIDE SEQUENCE [LARGE SCALE GENOMIC DNA]</scope>
    <source>
        <strain evidence="1 2">LDG1-01</strain>
    </source>
</reference>
<dbReference type="Proteomes" id="UP000598996">
    <property type="component" value="Unassembled WGS sequence"/>
</dbReference>
<dbReference type="EMBL" id="JAENHO010000001">
    <property type="protein sequence ID" value="MBL7252820.1"/>
    <property type="molecule type" value="Genomic_DNA"/>
</dbReference>
<evidence type="ECO:0000313" key="1">
    <source>
        <dbReference type="EMBL" id="MBL7252820.1"/>
    </source>
</evidence>
<keyword evidence="2" id="KW-1185">Reference proteome</keyword>
<sequence>MADEALLRATLPGEWRVLATTFPMWLSGRRVHPRFSYEEVEGSSLVLRDVVSYRTKSGATRRIVGVDRYDAGTGLFTWRGKGVLGVLTSRWRVTHVSDDRELVVLAFEKSLVTPAGVDVIGRGDVHRPDARTLLGDEPGPGMTWLG</sequence>
<accession>A0ABS1VDR3</accession>
<organism evidence="1 2">
    <name type="scientific">Paractinoplanes lichenicola</name>
    <dbReference type="NCBI Taxonomy" id="2802976"/>
    <lineage>
        <taxon>Bacteria</taxon>
        <taxon>Bacillati</taxon>
        <taxon>Actinomycetota</taxon>
        <taxon>Actinomycetes</taxon>
        <taxon>Micromonosporales</taxon>
        <taxon>Micromonosporaceae</taxon>
        <taxon>Paractinoplanes</taxon>
    </lineage>
</organism>
<comment type="caution">
    <text evidence="1">The sequence shown here is derived from an EMBL/GenBank/DDBJ whole genome shotgun (WGS) entry which is preliminary data.</text>
</comment>
<name>A0ABS1VDR3_9ACTN</name>
<proteinExistence type="predicted"/>
<protein>
    <submittedName>
        <fullName evidence="1">Uncharacterized protein</fullName>
    </submittedName>
</protein>
<gene>
    <name evidence="1" type="ORF">JKJ07_00705</name>
</gene>
<evidence type="ECO:0000313" key="2">
    <source>
        <dbReference type="Proteomes" id="UP000598996"/>
    </source>
</evidence>